<feature type="domain" description="DUF5655" evidence="1">
    <location>
        <begin position="22"/>
        <end position="126"/>
    </location>
</feature>
<accession>A0ABV1GB10</accession>
<dbReference type="Pfam" id="PF18899">
    <property type="entry name" value="DUF5655"/>
    <property type="match status" value="1"/>
</dbReference>
<sequence length="130" mass="15608">MEYPERYWDDILFFFDRFPAELELYRAFSEQMERVFDQARVKVQKSQISFYGRHLFAAASLPIRRKKGWPEHCLIVTFGLGRKLDSARIAVAVEPYPGRWTHHMLLTAPQQLDAEWLSWMEEAWYFSQTK</sequence>
<dbReference type="Proteomes" id="UP001477672">
    <property type="component" value="Unassembled WGS sequence"/>
</dbReference>
<organism evidence="2 3">
    <name type="scientific">Ruthenibacterium intestinale</name>
    <dbReference type="NCBI Taxonomy" id="3133163"/>
    <lineage>
        <taxon>Bacteria</taxon>
        <taxon>Bacillati</taxon>
        <taxon>Bacillota</taxon>
        <taxon>Clostridia</taxon>
        <taxon>Eubacteriales</taxon>
        <taxon>Oscillospiraceae</taxon>
        <taxon>Ruthenibacterium</taxon>
    </lineage>
</organism>
<evidence type="ECO:0000313" key="3">
    <source>
        <dbReference type="Proteomes" id="UP001477672"/>
    </source>
</evidence>
<dbReference type="EMBL" id="JBBMFA010000024">
    <property type="protein sequence ID" value="MEQ2518969.1"/>
    <property type="molecule type" value="Genomic_DNA"/>
</dbReference>
<reference evidence="2 3" key="1">
    <citation type="submission" date="2024-03" db="EMBL/GenBank/DDBJ databases">
        <title>Human intestinal bacterial collection.</title>
        <authorList>
            <person name="Pauvert C."/>
            <person name="Hitch T.C.A."/>
            <person name="Clavel T."/>
        </authorList>
    </citation>
    <scope>NUCLEOTIDE SEQUENCE [LARGE SCALE GENOMIC DNA]</scope>
    <source>
        <strain evidence="2 3">CLA-JM-H11</strain>
    </source>
</reference>
<proteinExistence type="predicted"/>
<dbReference type="InterPro" id="IPR043714">
    <property type="entry name" value="DUF5655"/>
</dbReference>
<keyword evidence="3" id="KW-1185">Reference proteome</keyword>
<comment type="caution">
    <text evidence="2">The sequence shown here is derived from an EMBL/GenBank/DDBJ whole genome shotgun (WGS) entry which is preliminary data.</text>
</comment>
<name>A0ABV1GB10_9FIRM</name>
<dbReference type="RefSeq" id="WP_349214153.1">
    <property type="nucleotide sequence ID" value="NZ_JBBMFA010000024.1"/>
</dbReference>
<evidence type="ECO:0000313" key="2">
    <source>
        <dbReference type="EMBL" id="MEQ2518969.1"/>
    </source>
</evidence>
<protein>
    <submittedName>
        <fullName evidence="2">DUF5655 domain-containing protein</fullName>
    </submittedName>
</protein>
<evidence type="ECO:0000259" key="1">
    <source>
        <dbReference type="Pfam" id="PF18899"/>
    </source>
</evidence>
<gene>
    <name evidence="2" type="ORF">WMO24_00710</name>
</gene>